<gene>
    <name evidence="1" type="ORF">Tci_671439</name>
</gene>
<evidence type="ECO:0000313" key="1">
    <source>
        <dbReference type="EMBL" id="GFA99467.1"/>
    </source>
</evidence>
<proteinExistence type="predicted"/>
<dbReference type="AlphaFoldDB" id="A0A699KKN5"/>
<sequence length="142" mass="15542">GGDTRLLSRDCGGGGVSARRPVVSRLGWQRLLPWWGRRGGGCVDCDVVVVGGVGSRDGGEVGGVKRLWRQQVVSGGGGVGMFRWWCRRRRGVGGGGAWCWWKVDLIDRDTRKFFWGSPENLAEKLFRQRLAGNGGGRRLLMG</sequence>
<reference evidence="1" key="1">
    <citation type="journal article" date="2019" name="Sci. Rep.">
        <title>Draft genome of Tanacetum cinerariifolium, the natural source of mosquito coil.</title>
        <authorList>
            <person name="Yamashiro T."/>
            <person name="Shiraishi A."/>
            <person name="Satake H."/>
            <person name="Nakayama K."/>
        </authorList>
    </citation>
    <scope>NUCLEOTIDE SEQUENCE</scope>
</reference>
<comment type="caution">
    <text evidence="1">The sequence shown here is derived from an EMBL/GenBank/DDBJ whole genome shotgun (WGS) entry which is preliminary data.</text>
</comment>
<protein>
    <submittedName>
        <fullName evidence="1">Uncharacterized protein</fullName>
    </submittedName>
</protein>
<organism evidence="1">
    <name type="scientific">Tanacetum cinerariifolium</name>
    <name type="common">Dalmatian daisy</name>
    <name type="synonym">Chrysanthemum cinerariifolium</name>
    <dbReference type="NCBI Taxonomy" id="118510"/>
    <lineage>
        <taxon>Eukaryota</taxon>
        <taxon>Viridiplantae</taxon>
        <taxon>Streptophyta</taxon>
        <taxon>Embryophyta</taxon>
        <taxon>Tracheophyta</taxon>
        <taxon>Spermatophyta</taxon>
        <taxon>Magnoliopsida</taxon>
        <taxon>eudicotyledons</taxon>
        <taxon>Gunneridae</taxon>
        <taxon>Pentapetalae</taxon>
        <taxon>asterids</taxon>
        <taxon>campanulids</taxon>
        <taxon>Asterales</taxon>
        <taxon>Asteraceae</taxon>
        <taxon>Asteroideae</taxon>
        <taxon>Anthemideae</taxon>
        <taxon>Anthemidinae</taxon>
        <taxon>Tanacetum</taxon>
    </lineage>
</organism>
<feature type="non-terminal residue" evidence="1">
    <location>
        <position position="1"/>
    </location>
</feature>
<accession>A0A699KKN5</accession>
<dbReference type="EMBL" id="BKCJ010529592">
    <property type="protein sequence ID" value="GFA99467.1"/>
    <property type="molecule type" value="Genomic_DNA"/>
</dbReference>
<name>A0A699KKN5_TANCI</name>